<proteinExistence type="inferred from homology"/>
<feature type="compositionally biased region" description="Polar residues" evidence="4">
    <location>
        <begin position="129"/>
        <end position="146"/>
    </location>
</feature>
<evidence type="ECO:0000256" key="3">
    <source>
        <dbReference type="SAM" id="Coils"/>
    </source>
</evidence>
<keyword evidence="1 3" id="KW-0175">Coiled coil</keyword>
<feature type="region of interest" description="Disordered" evidence="4">
    <location>
        <begin position="1"/>
        <end position="21"/>
    </location>
</feature>
<organism evidence="6 7">
    <name type="scientific">Lithospermum erythrorhizon</name>
    <name type="common">Purple gromwell</name>
    <name type="synonym">Lithospermum officinale var. erythrorhizon</name>
    <dbReference type="NCBI Taxonomy" id="34254"/>
    <lineage>
        <taxon>Eukaryota</taxon>
        <taxon>Viridiplantae</taxon>
        <taxon>Streptophyta</taxon>
        <taxon>Embryophyta</taxon>
        <taxon>Tracheophyta</taxon>
        <taxon>Spermatophyta</taxon>
        <taxon>Magnoliopsida</taxon>
        <taxon>eudicotyledons</taxon>
        <taxon>Gunneridae</taxon>
        <taxon>Pentapetalae</taxon>
        <taxon>asterids</taxon>
        <taxon>lamiids</taxon>
        <taxon>Boraginales</taxon>
        <taxon>Boraginaceae</taxon>
        <taxon>Boraginoideae</taxon>
        <taxon>Lithospermeae</taxon>
        <taxon>Lithospermum</taxon>
    </lineage>
</organism>
<dbReference type="Proteomes" id="UP001454036">
    <property type="component" value="Unassembled WGS sequence"/>
</dbReference>
<name>A0AAV3P4B2_LITER</name>
<comment type="similarity">
    <text evidence="2">Belongs to the NET family.</text>
</comment>
<protein>
    <recommendedName>
        <fullName evidence="5">NAB domain-containing protein</fullName>
    </recommendedName>
</protein>
<evidence type="ECO:0000256" key="1">
    <source>
        <dbReference type="ARBA" id="ARBA00023054"/>
    </source>
</evidence>
<comment type="caution">
    <text evidence="6">The sequence shown here is derived from an EMBL/GenBank/DDBJ whole genome shotgun (WGS) entry which is preliminary data.</text>
</comment>
<dbReference type="AlphaFoldDB" id="A0AAV3P4B2"/>
<dbReference type="PANTHER" id="PTHR32258">
    <property type="entry name" value="PROTEIN NETWORKED 4A"/>
    <property type="match status" value="1"/>
</dbReference>
<gene>
    <name evidence="6" type="ORF">LIER_36071</name>
</gene>
<dbReference type="InterPro" id="IPR011684">
    <property type="entry name" value="NAB"/>
</dbReference>
<evidence type="ECO:0000313" key="6">
    <source>
        <dbReference type="EMBL" id="GAA0145085.1"/>
    </source>
</evidence>
<evidence type="ECO:0000256" key="4">
    <source>
        <dbReference type="SAM" id="MobiDB-lite"/>
    </source>
</evidence>
<dbReference type="EMBL" id="BAABME010016235">
    <property type="protein sequence ID" value="GAA0145085.1"/>
    <property type="molecule type" value="Genomic_DNA"/>
</dbReference>
<reference evidence="6 7" key="1">
    <citation type="submission" date="2024-01" db="EMBL/GenBank/DDBJ databases">
        <title>The complete chloroplast genome sequence of Lithospermum erythrorhizon: insights into the phylogenetic relationship among Boraginaceae species and the maternal lineages of purple gromwells.</title>
        <authorList>
            <person name="Okada T."/>
            <person name="Watanabe K."/>
        </authorList>
    </citation>
    <scope>NUCLEOTIDE SEQUENCE [LARGE SCALE GENOMIC DNA]</scope>
</reference>
<feature type="region of interest" description="Disordered" evidence="4">
    <location>
        <begin position="129"/>
        <end position="156"/>
    </location>
</feature>
<feature type="domain" description="NAB" evidence="5">
    <location>
        <begin position="8"/>
        <end position="90"/>
    </location>
</feature>
<dbReference type="PANTHER" id="PTHR32258:SF28">
    <property type="entry name" value="PROTEIN NETWORKED 3A-RELATED"/>
    <property type="match status" value="1"/>
</dbReference>
<keyword evidence="7" id="KW-1185">Reference proteome</keyword>
<dbReference type="GO" id="GO:0003779">
    <property type="term" value="F:actin binding"/>
    <property type="evidence" value="ECO:0007669"/>
    <property type="project" value="InterPro"/>
</dbReference>
<evidence type="ECO:0000259" key="5">
    <source>
        <dbReference type="PROSITE" id="PS51774"/>
    </source>
</evidence>
<feature type="coiled-coil region" evidence="3">
    <location>
        <begin position="225"/>
        <end position="273"/>
    </location>
</feature>
<dbReference type="InterPro" id="IPR051861">
    <property type="entry name" value="NET_actin-binding_domain"/>
</dbReference>
<dbReference type="PROSITE" id="PS51774">
    <property type="entry name" value="NAB"/>
    <property type="match status" value="1"/>
</dbReference>
<feature type="coiled-coil region" evidence="3">
    <location>
        <begin position="320"/>
        <end position="347"/>
    </location>
</feature>
<dbReference type="Pfam" id="PF07765">
    <property type="entry name" value="KIP1"/>
    <property type="match status" value="1"/>
</dbReference>
<accession>A0AAV3P4B2</accession>
<evidence type="ECO:0000256" key="2">
    <source>
        <dbReference type="ARBA" id="ARBA00038006"/>
    </source>
</evidence>
<evidence type="ECO:0000313" key="7">
    <source>
        <dbReference type="Proteomes" id="UP001454036"/>
    </source>
</evidence>
<sequence>MENGDTKNPPEQFSESHHSPLDERWLRDNIEEVNRSYNQIQELIGSGTELFADKSDACYERQGQLIAHVQKILYKHQVLAEQYEHLRSCSNDSSAFDQQIVGDNVIEVPNEYCFQTPDSKSIAHHVNVESTPTVSPQVSSGGSSNTSEKEGSEYSAIFSDSDSEICKPSAYKSARSHLDVHRMLEHHFVDKNDVGGTDDGQLKYEDELGLSRKKLQLSETEVCSLQKNSDDSIELKNQLELAQQQVAMLDAKLDEEKRKASEMQDKIQQYISDISNRDDWIRKLKVTLQEVSDKSLEDELQFHSHISSLSEHIILIEACSNKWENRCESLEKQLQLYEADMAEMGRLHEVQKIGWKNYTDLIKIELNGQVGYVENLNMDLDILKLKYDGLEAEKFIVNGKVQELEAQLCSKENHIWQLENLLQQLRLEKVEIISASDSARKQCEDLKQHLKGLEKEVQSQKVFVCDRAEEKREAIRQLCFTMEYYRKRYEELLQSCKRLRQHLIIDS</sequence>